<reference evidence="3" key="1">
    <citation type="submission" date="2016-02" db="EMBL/GenBank/DDBJ databases">
        <title>Halorhodospira halochloris DSM-1059 complete genome, version 2.</title>
        <authorList>
            <person name="Tsukatani Y."/>
        </authorList>
    </citation>
    <scope>NUCLEOTIDE SEQUENCE</scope>
    <source>
        <strain evidence="3">DSM 1059</strain>
    </source>
</reference>
<keyword evidence="4" id="KW-1185">Reference proteome</keyword>
<evidence type="ECO:0000313" key="4">
    <source>
        <dbReference type="Proteomes" id="UP000218890"/>
    </source>
</evidence>
<name>A0A2Z6EZV5_HALHR</name>
<dbReference type="NCBIfam" id="TIGR01784">
    <property type="entry name" value="T_den_put_tspse"/>
    <property type="match status" value="1"/>
</dbReference>
<sequence>MIFRTNVTAVYGIVTAIYVIVTAIYVIVTAIYVIVTAIYVIVTAVCAIVTAVYAKEIKIGHVQTENAVTLARNSRSRSRGKRGHDRPEYADLPDIASVEVLNPNIEPNELTGKYIILDVLARDGQGHCYNVEIQVRRYGAWHKRGLFYLARTLGLQLGAGEDYQQLRAAVGLHLLDFDLFTANQAELEQALWRFEMRDERQPEVTLGNILQMNLIELNKADRLGLPDGPLRAWITFFTHWREELTMAKIAHEPVKRAMSRIRELSADEEARRLAFVRERALRDEVSQLNEARQEGLQEGQKKGRQEGLQEGLQEGQKKGRQEGLQEGQKKGRQEANAETARNLIKTNALTDEQIAQATGLTQAEVAQLHDELQG</sequence>
<organism evidence="3 4">
    <name type="scientific">Halorhodospira halochloris</name>
    <name type="common">Ectothiorhodospira halochloris</name>
    <dbReference type="NCBI Taxonomy" id="1052"/>
    <lineage>
        <taxon>Bacteria</taxon>
        <taxon>Pseudomonadati</taxon>
        <taxon>Pseudomonadota</taxon>
        <taxon>Gammaproteobacteria</taxon>
        <taxon>Chromatiales</taxon>
        <taxon>Ectothiorhodospiraceae</taxon>
        <taxon>Halorhodospira</taxon>
    </lineage>
</organism>
<dbReference type="PANTHER" id="PTHR41317">
    <property type="entry name" value="PD-(D_E)XK NUCLEASE FAMILY TRANSPOSASE"/>
    <property type="match status" value="1"/>
</dbReference>
<feature type="compositionally biased region" description="Basic and acidic residues" evidence="1">
    <location>
        <begin position="315"/>
        <end position="335"/>
    </location>
</feature>
<keyword evidence="2" id="KW-0812">Transmembrane</keyword>
<dbReference type="PANTHER" id="PTHR41317:SF1">
    <property type="entry name" value="PD-(D_E)XK NUCLEASE FAMILY TRANSPOSASE"/>
    <property type="match status" value="1"/>
</dbReference>
<proteinExistence type="predicted"/>
<dbReference type="Pfam" id="PF12784">
    <property type="entry name" value="PDDEXK_2"/>
    <property type="match status" value="1"/>
</dbReference>
<dbReference type="AlphaFoldDB" id="A0A2Z6EZV5"/>
<feature type="transmembrane region" description="Helical" evidence="2">
    <location>
        <begin position="34"/>
        <end position="54"/>
    </location>
</feature>
<feature type="transmembrane region" description="Helical" evidence="2">
    <location>
        <begin position="7"/>
        <end position="28"/>
    </location>
</feature>
<accession>A0A2Z6EZV5</accession>
<gene>
    <name evidence="3" type="ORF">HH1059_17680</name>
</gene>
<keyword evidence="2" id="KW-1133">Transmembrane helix</keyword>
<dbReference type="Proteomes" id="UP000218890">
    <property type="component" value="Chromosome"/>
</dbReference>
<feature type="compositionally biased region" description="Basic and acidic residues" evidence="1">
    <location>
        <begin position="291"/>
        <end position="307"/>
    </location>
</feature>
<dbReference type="KEGG" id="hhk:HH1059_17680"/>
<evidence type="ECO:0000256" key="2">
    <source>
        <dbReference type="SAM" id="Phobius"/>
    </source>
</evidence>
<protein>
    <submittedName>
        <fullName evidence="3">Uncharacterized protein</fullName>
    </submittedName>
</protein>
<evidence type="ECO:0000313" key="3">
    <source>
        <dbReference type="EMBL" id="BBE11123.1"/>
    </source>
</evidence>
<dbReference type="EMBL" id="AP017372">
    <property type="protein sequence ID" value="BBE11123.1"/>
    <property type="molecule type" value="Genomic_DNA"/>
</dbReference>
<feature type="region of interest" description="Disordered" evidence="1">
    <location>
        <begin position="291"/>
        <end position="344"/>
    </location>
</feature>
<keyword evidence="2" id="KW-0472">Membrane</keyword>
<dbReference type="RefSeq" id="WP_231901921.1">
    <property type="nucleotide sequence ID" value="NZ_AP017372.2"/>
</dbReference>
<evidence type="ECO:0000256" key="1">
    <source>
        <dbReference type="SAM" id="MobiDB-lite"/>
    </source>
</evidence>
<dbReference type="InterPro" id="IPR010106">
    <property type="entry name" value="RpnA"/>
</dbReference>